<comment type="caution">
    <text evidence="9">The sequence shown here is derived from an EMBL/GenBank/DDBJ whole genome shotgun (WGS) entry which is preliminary data.</text>
</comment>
<keyword evidence="8" id="KW-0812">Transmembrane</keyword>
<dbReference type="AlphaFoldDB" id="A0AAW2HND3"/>
<keyword evidence="5 7" id="KW-0378">Hydrolase</keyword>
<proteinExistence type="inferred from homology"/>
<evidence type="ECO:0000256" key="3">
    <source>
        <dbReference type="ARBA" id="ARBA00012757"/>
    </source>
</evidence>
<dbReference type="EC" id="3.2.1.28" evidence="3 7"/>
<dbReference type="InterPro" id="IPR018232">
    <property type="entry name" value="Glyco_hydro_37_CS"/>
</dbReference>
<evidence type="ECO:0000256" key="6">
    <source>
        <dbReference type="ARBA" id="ARBA00023295"/>
    </source>
</evidence>
<evidence type="ECO:0000256" key="7">
    <source>
        <dbReference type="RuleBase" id="RU361180"/>
    </source>
</evidence>
<keyword evidence="8" id="KW-0472">Membrane</keyword>
<reference evidence="9" key="1">
    <citation type="journal article" date="2024" name="Gigascience">
        <title>Chromosome-level genome of the poultry shaft louse Menopon gallinae provides insight into the host-switching and adaptive evolution of parasitic lice.</title>
        <authorList>
            <person name="Xu Y."/>
            <person name="Ma L."/>
            <person name="Liu S."/>
            <person name="Liang Y."/>
            <person name="Liu Q."/>
            <person name="He Z."/>
            <person name="Tian L."/>
            <person name="Duan Y."/>
            <person name="Cai W."/>
            <person name="Li H."/>
            <person name="Song F."/>
        </authorList>
    </citation>
    <scope>NUCLEOTIDE SEQUENCE</scope>
    <source>
        <strain evidence="9">Cailab_2023a</strain>
    </source>
</reference>
<evidence type="ECO:0000256" key="2">
    <source>
        <dbReference type="ARBA" id="ARBA00005615"/>
    </source>
</evidence>
<dbReference type="EMBL" id="JARGDH010000004">
    <property type="protein sequence ID" value="KAL0271429.1"/>
    <property type="molecule type" value="Genomic_DNA"/>
</dbReference>
<dbReference type="SUPFAM" id="SSF48208">
    <property type="entry name" value="Six-hairpin glycosidases"/>
    <property type="match status" value="1"/>
</dbReference>
<dbReference type="PANTHER" id="PTHR23403:SF1">
    <property type="entry name" value="TREHALASE"/>
    <property type="match status" value="1"/>
</dbReference>
<name>A0AAW2HND3_9NEOP</name>
<keyword evidence="8" id="KW-1133">Transmembrane helix</keyword>
<gene>
    <name evidence="9" type="ORF">PYX00_008531</name>
</gene>
<dbReference type="InterPro" id="IPR012341">
    <property type="entry name" value="6hp_glycosidase-like_sf"/>
</dbReference>
<protein>
    <recommendedName>
        <fullName evidence="4 7">Trehalase</fullName>
        <ecNumber evidence="3 7">3.2.1.28</ecNumber>
    </recommendedName>
    <alternativeName>
        <fullName evidence="7">Alpha-trehalose glucohydrolase</fullName>
    </alternativeName>
</protein>
<dbReference type="Pfam" id="PF01204">
    <property type="entry name" value="Trehalase"/>
    <property type="match status" value="1"/>
</dbReference>
<evidence type="ECO:0000256" key="1">
    <source>
        <dbReference type="ARBA" id="ARBA00001576"/>
    </source>
</evidence>
<dbReference type="InterPro" id="IPR008928">
    <property type="entry name" value="6-hairpin_glycosidase_sf"/>
</dbReference>
<evidence type="ECO:0000256" key="8">
    <source>
        <dbReference type="SAM" id="Phobius"/>
    </source>
</evidence>
<accession>A0AAW2HND3</accession>
<dbReference type="PRINTS" id="PR00744">
    <property type="entry name" value="GLHYDRLASE37"/>
</dbReference>
<dbReference type="GO" id="GO:0005993">
    <property type="term" value="P:trehalose catabolic process"/>
    <property type="evidence" value="ECO:0007669"/>
    <property type="project" value="TreeGrafter"/>
</dbReference>
<comment type="catalytic activity">
    <reaction evidence="1 7">
        <text>alpha,alpha-trehalose + H2O = alpha-D-glucose + beta-D-glucose</text>
        <dbReference type="Rhea" id="RHEA:32675"/>
        <dbReference type="ChEBI" id="CHEBI:15377"/>
        <dbReference type="ChEBI" id="CHEBI:15903"/>
        <dbReference type="ChEBI" id="CHEBI:16551"/>
        <dbReference type="ChEBI" id="CHEBI:17925"/>
        <dbReference type="EC" id="3.2.1.28"/>
    </reaction>
</comment>
<dbReference type="PANTHER" id="PTHR23403">
    <property type="entry name" value="TREHALASE"/>
    <property type="match status" value="1"/>
</dbReference>
<evidence type="ECO:0000256" key="5">
    <source>
        <dbReference type="ARBA" id="ARBA00022801"/>
    </source>
</evidence>
<dbReference type="PROSITE" id="PS00927">
    <property type="entry name" value="TREHALASE_1"/>
    <property type="match status" value="1"/>
</dbReference>
<dbReference type="GO" id="GO:0004555">
    <property type="term" value="F:alpha,alpha-trehalase activity"/>
    <property type="evidence" value="ECO:0007669"/>
    <property type="project" value="UniProtKB-EC"/>
</dbReference>
<dbReference type="InterPro" id="IPR001661">
    <property type="entry name" value="Glyco_hydro_37"/>
</dbReference>
<feature type="transmembrane region" description="Helical" evidence="8">
    <location>
        <begin position="624"/>
        <end position="647"/>
    </location>
</feature>
<dbReference type="Gene3D" id="1.50.10.10">
    <property type="match status" value="1"/>
</dbReference>
<evidence type="ECO:0000256" key="4">
    <source>
        <dbReference type="ARBA" id="ARBA00019905"/>
    </source>
</evidence>
<comment type="similarity">
    <text evidence="2 7">Belongs to the glycosyl hydrolase 37 family.</text>
</comment>
<keyword evidence="6 7" id="KW-0326">Glycosidase</keyword>
<sequence length="675" mass="78372">MNLSLFHEAAERDYSGCTLTKSVWANRQKFGTSLALFLLICLSTRRISGSESEPPPSCDSKIYCQGDLLHTVQMAHLFPDSKTFVDMKLKHPPNQTLYEFNAFMEKTNHTPTVLDLERFVSEHFDPAGSELEEYTPKDWVEKPEFLNRIKDRNYRKWAYELNLLWKVLGKKMKEDVKEHPEYYSIVYVPNAVIVPGGRFREFYYWDSYWIIKGLLLSEMDVTVKGMLENFLTIIDRFGFIPNGGRVYYSMRSQPPTFIPMVQSYLEKKDDVEFLKKSLPILEKEFNYWMTNHSVLVNKDGVNYTLYRYVQTSKGPRPESYREDYISARFFKTDNEKQEFYTELKAAAESGWDFSSRWFIQNGTNKGNLTHLKTKYIVPVDLNALLYWNADILSKLFTKVGDEQKSLLYAKKASEILEAVNKVLWLDQVGIWLDYDLLNEKERDYFYPSNFAPLWTGCYDKDQKDYIVGKVLKYVQQRGIMPNYLGGVPTTLYLTNEQWDLPNAWPPLQHIMVMGLYQTGDAYAMELAYEIANRWVKSNYVAYNETGHMYEKYDATSVGGHGTGGEYDVQLGFGWSNGVVLDFLNLFGDRLSSVENEFEPSLLMKNPEQFHEVPDNLASAASGGLITPLILTVVIFLGMFFGGSIWYAKTRSSPEKGFRKYYRDVDYTELKNLNVE</sequence>
<dbReference type="PROSITE" id="PS00928">
    <property type="entry name" value="TREHALASE_2"/>
    <property type="match status" value="1"/>
</dbReference>
<evidence type="ECO:0000313" key="9">
    <source>
        <dbReference type="EMBL" id="KAL0271429.1"/>
    </source>
</evidence>
<organism evidence="9">
    <name type="scientific">Menopon gallinae</name>
    <name type="common">poultry shaft louse</name>
    <dbReference type="NCBI Taxonomy" id="328185"/>
    <lineage>
        <taxon>Eukaryota</taxon>
        <taxon>Metazoa</taxon>
        <taxon>Ecdysozoa</taxon>
        <taxon>Arthropoda</taxon>
        <taxon>Hexapoda</taxon>
        <taxon>Insecta</taxon>
        <taxon>Pterygota</taxon>
        <taxon>Neoptera</taxon>
        <taxon>Paraneoptera</taxon>
        <taxon>Psocodea</taxon>
        <taxon>Troctomorpha</taxon>
        <taxon>Phthiraptera</taxon>
        <taxon>Amblycera</taxon>
        <taxon>Menoponidae</taxon>
        <taxon>Menopon</taxon>
    </lineage>
</organism>